<keyword evidence="1" id="KW-0482">Metalloprotease</keyword>
<organism evidence="1 2">
    <name type="scientific">Clostridium saccharoperbutylacetonicum N1-4(HMT)</name>
    <dbReference type="NCBI Taxonomy" id="931276"/>
    <lineage>
        <taxon>Bacteria</taxon>
        <taxon>Bacillati</taxon>
        <taxon>Bacillota</taxon>
        <taxon>Clostridia</taxon>
        <taxon>Eubacteriales</taxon>
        <taxon>Clostridiaceae</taxon>
        <taxon>Clostridium</taxon>
    </lineage>
</organism>
<dbReference type="KEGG" id="csr:Cspa_c10110"/>
<keyword evidence="1" id="KW-0645">Protease</keyword>
<accession>M1MTA1</accession>
<evidence type="ECO:0000313" key="2">
    <source>
        <dbReference type="Proteomes" id="UP000011728"/>
    </source>
</evidence>
<dbReference type="InterPro" id="IPR008757">
    <property type="entry name" value="Peptidase_M6-like_domain"/>
</dbReference>
<dbReference type="Proteomes" id="UP000011728">
    <property type="component" value="Chromosome"/>
</dbReference>
<gene>
    <name evidence="1" type="ORF">Cspa_c10110</name>
</gene>
<dbReference type="PATRIC" id="fig|931276.5.peg.967"/>
<dbReference type="PANTHER" id="PTHR41775">
    <property type="entry name" value="SECRETED PROTEIN-RELATED"/>
    <property type="match status" value="1"/>
</dbReference>
<dbReference type="GO" id="GO:0008237">
    <property type="term" value="F:metallopeptidase activity"/>
    <property type="evidence" value="ECO:0007669"/>
    <property type="project" value="UniProtKB-KW"/>
</dbReference>
<dbReference type="OrthoDB" id="9813478at2"/>
<name>M1MTA1_9CLOT</name>
<proteinExistence type="predicted"/>
<dbReference type="eggNOG" id="COG4412">
    <property type="taxonomic scope" value="Bacteria"/>
</dbReference>
<keyword evidence="1" id="KW-0378">Hydrolase</keyword>
<sequence length="495" mass="55900">MSNILDEILTFQSGDEEIKLRVFGDEFYARRESLDGYTAIYDPRLDKYCYAKLENGELVSTGKSITGEIPEGVTPHLKESTEVRKEKFEKNYSNSGYSNIEDIDLKKNTNDNVERTKTESDGLLAGRKRNNGKIKGLTVIVEFADISTNITPYDVEQMLNGENYNRNGNYCSVNKYFKTVSDGKLDYSNDVIGPIKLSHRRNYYINESFIDEVMNIVVNNLNIDLSIYDSLKEGIVDAVNFLYAGETVYEGALWPHNSYKSIEFNDIKTGFYMLSSVGKDVDNMSIGTFCHESGHLLCRFADLYDYGKRDGDNIKSKGLSIYCLMGSGNHLNNGRTPSPICAYLRDLADWCDNKANLNEAGSYIAKHGEYNTVMKYKTSKPDEYFIIENRATFDLDKYLPSSGLAIYHCDKNGSNEWQQGTPEQHYQCALLQADGKRDLERDVNYGDKGDLFGERSGITVSNNTNPSSKEWDGSDSGFVISNITKPDINIQFKIG</sequence>
<dbReference type="RefSeq" id="WP_015391112.1">
    <property type="nucleotide sequence ID" value="NC_020291.1"/>
</dbReference>
<dbReference type="GO" id="GO:0006508">
    <property type="term" value="P:proteolysis"/>
    <property type="evidence" value="ECO:0007669"/>
    <property type="project" value="UniProtKB-KW"/>
</dbReference>
<dbReference type="NCBIfam" id="TIGR03296">
    <property type="entry name" value="M6dom_TIGR03296"/>
    <property type="match status" value="1"/>
</dbReference>
<dbReference type="AlphaFoldDB" id="M1MTA1"/>
<reference evidence="1 2" key="1">
    <citation type="submission" date="2013-02" db="EMBL/GenBank/DDBJ databases">
        <title>Genome sequence of Clostridium saccharoperbutylacetonicum N1-4(HMT).</title>
        <authorList>
            <person name="Poehlein A."/>
            <person name="Daniel R."/>
        </authorList>
    </citation>
    <scope>NUCLEOTIDE SEQUENCE [LARGE SCALE GENOMIC DNA]</scope>
    <source>
        <strain evidence="2">N1-4(HMT)</strain>
    </source>
</reference>
<keyword evidence="2" id="KW-1185">Reference proteome</keyword>
<evidence type="ECO:0000313" key="1">
    <source>
        <dbReference type="EMBL" id="AGF54787.1"/>
    </source>
</evidence>
<dbReference type="EMBL" id="CP004121">
    <property type="protein sequence ID" value="AGF54787.1"/>
    <property type="molecule type" value="Genomic_DNA"/>
</dbReference>
<dbReference type="HOGENOM" id="CLU_022018_0_0_9"/>
<dbReference type="PANTHER" id="PTHR41775:SF1">
    <property type="entry name" value="PEPTIDASE M6-LIKE DOMAIN-CONTAINING PROTEIN"/>
    <property type="match status" value="1"/>
</dbReference>
<dbReference type="eggNOG" id="COG4935">
    <property type="taxonomic scope" value="Bacteria"/>
</dbReference>
<protein>
    <submittedName>
        <fullName evidence="1">Secreted metalloprotease</fullName>
    </submittedName>
</protein>